<proteinExistence type="predicted"/>
<evidence type="ECO:0000313" key="3">
    <source>
        <dbReference type="Proteomes" id="UP001224775"/>
    </source>
</evidence>
<name>A0AAD9DAM8_9STRA</name>
<gene>
    <name evidence="2" type="ORF">QTG54_008566</name>
</gene>
<dbReference type="EMBL" id="JATAAI010000015">
    <property type="protein sequence ID" value="KAK1740471.1"/>
    <property type="molecule type" value="Genomic_DNA"/>
</dbReference>
<dbReference type="Proteomes" id="UP001224775">
    <property type="component" value="Unassembled WGS sequence"/>
</dbReference>
<keyword evidence="3" id="KW-1185">Reference proteome</keyword>
<dbReference type="AlphaFoldDB" id="A0AAD9DAM8"/>
<comment type="caution">
    <text evidence="2">The sequence shown here is derived from an EMBL/GenBank/DDBJ whole genome shotgun (WGS) entry which is preliminary data.</text>
</comment>
<feature type="compositionally biased region" description="Basic and acidic residues" evidence="1">
    <location>
        <begin position="253"/>
        <end position="262"/>
    </location>
</feature>
<organism evidence="2 3">
    <name type="scientific">Skeletonema marinoi</name>
    <dbReference type="NCBI Taxonomy" id="267567"/>
    <lineage>
        <taxon>Eukaryota</taxon>
        <taxon>Sar</taxon>
        <taxon>Stramenopiles</taxon>
        <taxon>Ochrophyta</taxon>
        <taxon>Bacillariophyta</taxon>
        <taxon>Coscinodiscophyceae</taxon>
        <taxon>Thalassiosirophycidae</taxon>
        <taxon>Thalassiosirales</taxon>
        <taxon>Skeletonemataceae</taxon>
        <taxon>Skeletonema</taxon>
        <taxon>Skeletonema marinoi-dohrnii complex</taxon>
    </lineage>
</organism>
<evidence type="ECO:0000313" key="2">
    <source>
        <dbReference type="EMBL" id="KAK1740471.1"/>
    </source>
</evidence>
<reference evidence="2" key="1">
    <citation type="submission" date="2023-06" db="EMBL/GenBank/DDBJ databases">
        <title>Survivors Of The Sea: Transcriptome response of Skeletonema marinoi to long-term dormancy.</title>
        <authorList>
            <person name="Pinder M.I.M."/>
            <person name="Kourtchenko O."/>
            <person name="Robertson E.K."/>
            <person name="Larsson T."/>
            <person name="Maumus F."/>
            <person name="Osuna-Cruz C.M."/>
            <person name="Vancaester E."/>
            <person name="Stenow R."/>
            <person name="Vandepoele K."/>
            <person name="Ploug H."/>
            <person name="Bruchert V."/>
            <person name="Godhe A."/>
            <person name="Topel M."/>
        </authorList>
    </citation>
    <scope>NUCLEOTIDE SEQUENCE</scope>
    <source>
        <strain evidence="2">R05AC</strain>
    </source>
</reference>
<accession>A0AAD9DAM8</accession>
<protein>
    <submittedName>
        <fullName evidence="2">Uncharacterized protein</fullName>
    </submittedName>
</protein>
<sequence length="549" mass="62180">MPSSSSQHLSALPVEVWSMISDYTTAPATERDGPDTQRTCLSALRCTSRAFNSLLTSEEYYQARVADAIKTLDELDTTRRATAGPCNSSGSSRVTTWPCAESVGGYQNLFHILASWSPLEGWYSLCDAWPWGYLVLMKFCGGILCGEVVSVSQQDGSLPPSEDGYDCQRKRIFEISFDSSGSANCTVIGKKAESFGVKWKGGNGSTNNSSYHKVKKSDVFRSLQIRNDFSDDDVFPRNDGLLFHISDILKNERDDDSNELHPEPFLSDMHDDDDTNNVPRPTCFDIIDTLLQREMPVYKYEQNIRRPSYVDRLQDYYPNGLLFEYLCGPEGRPLASKVKPSKDVFQIAQPLQSGFYAGKNDRRHFNCHLRYEVVQVRSHQLQTASNKEPDEMFQESLKASVTDSLPSVAELFQSNHRENFTFVSGRKVTGDVYLPNGELAWIAVTSKLRDVSAFPTPPTVLAKGSQCHQVTNAWPGWKQIARPFYCDSSWKKGWLLELRGTRNADDECGEGFKYCDEAQYVFWIPEENLRNYFILSKLPCHFGSYLWDK</sequence>
<evidence type="ECO:0000256" key="1">
    <source>
        <dbReference type="SAM" id="MobiDB-lite"/>
    </source>
</evidence>
<feature type="region of interest" description="Disordered" evidence="1">
    <location>
        <begin position="253"/>
        <end position="273"/>
    </location>
</feature>